<evidence type="ECO:0000313" key="2">
    <source>
        <dbReference type="Proteomes" id="UP000664417"/>
    </source>
</evidence>
<proteinExistence type="predicted"/>
<name>A0A8J7QT72_9BACT</name>
<dbReference type="RefSeq" id="WP_207863207.1">
    <property type="nucleotide sequence ID" value="NZ_JAFREP010000052.1"/>
</dbReference>
<organism evidence="1 2">
    <name type="scientific">Acanthopleuribacter pedis</name>
    <dbReference type="NCBI Taxonomy" id="442870"/>
    <lineage>
        <taxon>Bacteria</taxon>
        <taxon>Pseudomonadati</taxon>
        <taxon>Acidobacteriota</taxon>
        <taxon>Holophagae</taxon>
        <taxon>Acanthopleuribacterales</taxon>
        <taxon>Acanthopleuribacteraceae</taxon>
        <taxon>Acanthopleuribacter</taxon>
    </lineage>
</organism>
<reference evidence="1" key="1">
    <citation type="submission" date="2021-03" db="EMBL/GenBank/DDBJ databases">
        <authorList>
            <person name="Wang G."/>
        </authorList>
    </citation>
    <scope>NUCLEOTIDE SEQUENCE</scope>
    <source>
        <strain evidence="1">KCTC 12899</strain>
    </source>
</reference>
<accession>A0A8J7QT72</accession>
<dbReference type="AlphaFoldDB" id="A0A8J7QT72"/>
<comment type="caution">
    <text evidence="1">The sequence shown here is derived from an EMBL/GenBank/DDBJ whole genome shotgun (WGS) entry which is preliminary data.</text>
</comment>
<sequence>MITISDKDFSKVTEQKKEHFISRATSTLVHLKEKLHRSDDHTELKAFVKESITEALLYEIDREEDLIRYISLKYKLKPSWNETHSTWIFAILKRKGQSEGKLNTIIEQLRFSNLSENTL</sequence>
<dbReference type="Proteomes" id="UP000664417">
    <property type="component" value="Unassembled WGS sequence"/>
</dbReference>
<protein>
    <submittedName>
        <fullName evidence="1">Uncharacterized protein</fullName>
    </submittedName>
</protein>
<dbReference type="EMBL" id="JAFREP010000052">
    <property type="protein sequence ID" value="MBO1323198.1"/>
    <property type="molecule type" value="Genomic_DNA"/>
</dbReference>
<keyword evidence="2" id="KW-1185">Reference proteome</keyword>
<gene>
    <name evidence="1" type="ORF">J3U88_32335</name>
</gene>
<evidence type="ECO:0000313" key="1">
    <source>
        <dbReference type="EMBL" id="MBO1323198.1"/>
    </source>
</evidence>